<evidence type="ECO:0000313" key="1">
    <source>
        <dbReference type="EMBL" id="DAA03950.1"/>
    </source>
</evidence>
<protein>
    <submittedName>
        <fullName evidence="1">HDC12884</fullName>
    </submittedName>
</protein>
<reference evidence="1" key="1">
    <citation type="journal article" date="2003" name="Genome Biol.">
        <title>An integrated gene annotation and transcriptional profiling approach towards the full gene content of the Drosophila genome.</title>
        <authorList>
            <person name="Hild M."/>
            <person name="Beckmann B."/>
            <person name="Haas S.A."/>
            <person name="Koch B."/>
            <person name="Solovyev V."/>
            <person name="Busold C."/>
            <person name="Fellenberg K."/>
            <person name="Boutros M."/>
            <person name="Vingron M."/>
            <person name="Sauer F."/>
            <person name="Hoheisel J.D."/>
            <person name="Paro R."/>
        </authorList>
    </citation>
    <scope>NUCLEOTIDE SEQUENCE</scope>
</reference>
<accession>Q6IKC2</accession>
<sequence length="153" mass="16798">MVDIRTQRRPPEAESCLKAKCAGGTSKAKMAHSSIGFVLKTELKLRLRLKRRILRTGKGHWPKRGHPGRAFSAFGQHKPDCATLANLKEIKNCAAIEQITQPFPSGYSLTTAAPAVSASRTASEYESKSESESQSVASGAWHLHAHIVQHREK</sequence>
<dbReference type="AlphaFoldDB" id="Q6IKC2"/>
<gene>
    <name evidence="1" type="ORF">HDC12884</name>
</gene>
<name>Q6IKC2_DROME</name>
<dbReference type="EMBL" id="BK002444">
    <property type="protein sequence ID" value="DAA03950.1"/>
    <property type="molecule type" value="Genomic_DNA"/>
</dbReference>
<proteinExistence type="predicted"/>
<organism evidence="1">
    <name type="scientific">Drosophila melanogaster</name>
    <name type="common">Fruit fly</name>
    <dbReference type="NCBI Taxonomy" id="7227"/>
    <lineage>
        <taxon>Eukaryota</taxon>
        <taxon>Metazoa</taxon>
        <taxon>Ecdysozoa</taxon>
        <taxon>Arthropoda</taxon>
        <taxon>Hexapoda</taxon>
        <taxon>Insecta</taxon>
        <taxon>Pterygota</taxon>
        <taxon>Neoptera</taxon>
        <taxon>Endopterygota</taxon>
        <taxon>Diptera</taxon>
        <taxon>Brachycera</taxon>
        <taxon>Muscomorpha</taxon>
        <taxon>Ephydroidea</taxon>
        <taxon>Drosophilidae</taxon>
        <taxon>Drosophila</taxon>
        <taxon>Sophophora</taxon>
    </lineage>
</organism>